<keyword evidence="24" id="KW-1185">Reference proteome</keyword>
<dbReference type="InterPro" id="IPR050499">
    <property type="entry name" value="PEP-utilizing_PTS_enzyme"/>
</dbReference>
<dbReference type="EMBL" id="CP096021">
    <property type="protein sequence ID" value="UPM44671.1"/>
    <property type="molecule type" value="Genomic_DNA"/>
</dbReference>
<name>A0A8U0A667_9EURY</name>
<comment type="subcellular location">
    <subcellularLocation>
        <location evidence="4">Cytoplasm</location>
    </subcellularLocation>
</comment>
<dbReference type="PRINTS" id="PR01736">
    <property type="entry name" value="PHPHTRNFRASE"/>
</dbReference>
<dbReference type="Gene3D" id="3.20.20.60">
    <property type="entry name" value="Phosphoenolpyruvate-binding domains"/>
    <property type="match status" value="1"/>
</dbReference>
<dbReference type="Gene3D" id="3.50.30.10">
    <property type="entry name" value="Phosphohistidine domain"/>
    <property type="match status" value="1"/>
</dbReference>
<evidence type="ECO:0000256" key="5">
    <source>
        <dbReference type="ARBA" id="ARBA00007837"/>
    </source>
</evidence>
<evidence type="ECO:0000259" key="22">
    <source>
        <dbReference type="Pfam" id="PF05524"/>
    </source>
</evidence>
<dbReference type="PROSITE" id="PS00742">
    <property type="entry name" value="PEP_ENZYMES_2"/>
    <property type="match status" value="1"/>
</dbReference>
<keyword evidence="12" id="KW-0598">Phosphotransferase system</keyword>
<evidence type="ECO:0000256" key="9">
    <source>
        <dbReference type="ARBA" id="ARBA00022490"/>
    </source>
</evidence>
<evidence type="ECO:0000256" key="14">
    <source>
        <dbReference type="ARBA" id="ARBA00022777"/>
    </source>
</evidence>
<dbReference type="InterPro" id="IPR036637">
    <property type="entry name" value="Phosphohistidine_dom_sf"/>
</dbReference>
<proteinExistence type="inferred from homology"/>
<dbReference type="Gene3D" id="1.10.274.10">
    <property type="entry name" value="PtsI, HPr-binding domain"/>
    <property type="match status" value="1"/>
</dbReference>
<dbReference type="Proteomes" id="UP000831768">
    <property type="component" value="Plasmid unnamed2"/>
</dbReference>
<evidence type="ECO:0000313" key="24">
    <source>
        <dbReference type="Proteomes" id="UP000831768"/>
    </source>
</evidence>
<dbReference type="GO" id="GO:0009401">
    <property type="term" value="P:phosphoenolpyruvate-dependent sugar phosphotransferase system"/>
    <property type="evidence" value="ECO:0007669"/>
    <property type="project" value="UniProtKB-KW"/>
</dbReference>
<evidence type="ECO:0000259" key="21">
    <source>
        <dbReference type="Pfam" id="PF02896"/>
    </source>
</evidence>
<dbReference type="GO" id="GO:0016301">
    <property type="term" value="F:kinase activity"/>
    <property type="evidence" value="ECO:0007669"/>
    <property type="project" value="UniProtKB-KW"/>
</dbReference>
<feature type="binding site" evidence="18">
    <location>
        <position position="459"/>
    </location>
    <ligand>
        <name>phosphoenolpyruvate</name>
        <dbReference type="ChEBI" id="CHEBI:58702"/>
    </ligand>
</feature>
<feature type="binding site" evidence="18">
    <location>
        <begin position="448"/>
        <end position="449"/>
    </location>
    <ligand>
        <name>phosphoenolpyruvate</name>
        <dbReference type="ChEBI" id="CHEBI:58702"/>
    </ligand>
</feature>
<dbReference type="PIRSF" id="PIRSF000732">
    <property type="entry name" value="PTS_enzyme_I"/>
    <property type="match status" value="1"/>
</dbReference>
<organism evidence="23 24">
    <name type="scientific">Halocatena salina</name>
    <dbReference type="NCBI Taxonomy" id="2934340"/>
    <lineage>
        <taxon>Archaea</taxon>
        <taxon>Methanobacteriati</taxon>
        <taxon>Methanobacteriota</taxon>
        <taxon>Stenosarchaea group</taxon>
        <taxon>Halobacteria</taxon>
        <taxon>Halobacteriales</taxon>
        <taxon>Natronomonadaceae</taxon>
        <taxon>Halocatena</taxon>
    </lineage>
</organism>
<dbReference type="Pfam" id="PF00391">
    <property type="entry name" value="PEP-utilizers"/>
    <property type="match status" value="1"/>
</dbReference>
<dbReference type="RefSeq" id="WP_247995325.1">
    <property type="nucleotide sequence ID" value="NZ_CP096021.1"/>
</dbReference>
<dbReference type="EC" id="2.7.3.9" evidence="6"/>
<feature type="binding site" evidence="18">
    <location>
        <position position="288"/>
    </location>
    <ligand>
        <name>phosphoenolpyruvate</name>
        <dbReference type="ChEBI" id="CHEBI:58702"/>
    </ligand>
</feature>
<geneLocation type="plasmid" evidence="23 24">
    <name>unnamed2</name>
</geneLocation>
<evidence type="ECO:0000256" key="12">
    <source>
        <dbReference type="ARBA" id="ARBA00022683"/>
    </source>
</evidence>
<evidence type="ECO:0000256" key="19">
    <source>
        <dbReference type="PIRSR" id="PIRSR000732-3"/>
    </source>
</evidence>
<evidence type="ECO:0000256" key="4">
    <source>
        <dbReference type="ARBA" id="ARBA00004496"/>
    </source>
</evidence>
<evidence type="ECO:0000256" key="15">
    <source>
        <dbReference type="ARBA" id="ARBA00022842"/>
    </source>
</evidence>
<dbReference type="KEGG" id="haad:MW046_16675"/>
<comment type="function">
    <text evidence="3">General (non sugar-specific) component of the phosphoenolpyruvate-dependent sugar phosphotransferase system (sugar PTS). This major carbohydrate active-transport system catalyzes the phosphorylation of incoming sugar substrates concomitantly with their translocation across the cell membrane. Enzyme I transfers the phosphoryl group from phosphoenolpyruvate (PEP) to the phosphoryl carrier protein (HPr).</text>
</comment>
<dbReference type="InterPro" id="IPR036618">
    <property type="entry name" value="PtsI_HPr-bd_sf"/>
</dbReference>
<evidence type="ECO:0000256" key="16">
    <source>
        <dbReference type="ARBA" id="ARBA00033235"/>
    </source>
</evidence>
<evidence type="ECO:0000256" key="3">
    <source>
        <dbReference type="ARBA" id="ARBA00002728"/>
    </source>
</evidence>
<keyword evidence="15 19" id="KW-0460">Magnesium</keyword>
<dbReference type="SUPFAM" id="SSF47831">
    <property type="entry name" value="Enzyme I of the PEP:sugar phosphotransferase system HPr-binding (sub)domain"/>
    <property type="match status" value="1"/>
</dbReference>
<accession>A0A8U0A667</accession>
<evidence type="ECO:0000256" key="11">
    <source>
        <dbReference type="ARBA" id="ARBA00022679"/>
    </source>
</evidence>
<keyword evidence="10" id="KW-0762">Sugar transport</keyword>
<dbReference type="GO" id="GO:0008965">
    <property type="term" value="F:phosphoenolpyruvate-protein phosphotransferase activity"/>
    <property type="evidence" value="ECO:0007669"/>
    <property type="project" value="UniProtKB-EC"/>
</dbReference>
<dbReference type="InterPro" id="IPR015813">
    <property type="entry name" value="Pyrv/PenolPyrv_kinase-like_dom"/>
</dbReference>
<dbReference type="GeneID" id="71929716"/>
<reference evidence="23" key="1">
    <citation type="submission" date="2022-04" db="EMBL/GenBank/DDBJ databases">
        <title>Halocatena sp. nov., isolated from a salt lake.</title>
        <authorList>
            <person name="Cui H.-L."/>
        </authorList>
    </citation>
    <scope>NUCLEOTIDE SEQUENCE</scope>
    <source>
        <strain evidence="23">AD-1</strain>
        <plasmid evidence="23">unnamed2</plasmid>
    </source>
</reference>
<evidence type="ECO:0000256" key="7">
    <source>
        <dbReference type="ARBA" id="ARBA00016544"/>
    </source>
</evidence>
<keyword evidence="14" id="KW-0418">Kinase</keyword>
<evidence type="ECO:0000313" key="23">
    <source>
        <dbReference type="EMBL" id="UPM44671.1"/>
    </source>
</evidence>
<evidence type="ECO:0000256" key="8">
    <source>
        <dbReference type="ARBA" id="ARBA00022448"/>
    </source>
</evidence>
<evidence type="ECO:0000256" key="1">
    <source>
        <dbReference type="ARBA" id="ARBA00000683"/>
    </source>
</evidence>
<dbReference type="NCBIfam" id="TIGR01417">
    <property type="entry name" value="PTS_I_fam"/>
    <property type="match status" value="1"/>
</dbReference>
<evidence type="ECO:0000256" key="18">
    <source>
        <dbReference type="PIRSR" id="PIRSR000732-2"/>
    </source>
</evidence>
<protein>
    <recommendedName>
        <fullName evidence="7">Phosphoenolpyruvate-protein phosphotransferase</fullName>
        <ecNumber evidence="6">2.7.3.9</ecNumber>
    </recommendedName>
    <alternativeName>
        <fullName evidence="16">Phosphotransferase system, enzyme I</fullName>
    </alternativeName>
</protein>
<feature type="domain" description="PEP-utilising enzyme mobile" evidence="20">
    <location>
        <begin position="153"/>
        <end position="224"/>
    </location>
</feature>
<feature type="binding site" evidence="19">
    <location>
        <position position="425"/>
    </location>
    <ligand>
        <name>Mg(2+)</name>
        <dbReference type="ChEBI" id="CHEBI:18420"/>
    </ligand>
</feature>
<dbReference type="InterPro" id="IPR008279">
    <property type="entry name" value="PEP-util_enz_mobile_dom"/>
</dbReference>
<dbReference type="SUPFAM" id="SSF52009">
    <property type="entry name" value="Phosphohistidine domain"/>
    <property type="match status" value="1"/>
</dbReference>
<feature type="domain" description="Phosphotransferase system enzyme I N-terminal" evidence="22">
    <location>
        <begin position="7"/>
        <end position="127"/>
    </location>
</feature>
<evidence type="ECO:0000259" key="20">
    <source>
        <dbReference type="Pfam" id="PF00391"/>
    </source>
</evidence>
<keyword evidence="13 19" id="KW-0479">Metal-binding</keyword>
<keyword evidence="23" id="KW-0614">Plasmid</keyword>
<dbReference type="SUPFAM" id="SSF51621">
    <property type="entry name" value="Phosphoenolpyruvate/pyruvate domain"/>
    <property type="match status" value="1"/>
</dbReference>
<dbReference type="InterPro" id="IPR006318">
    <property type="entry name" value="PTS_EI-like"/>
</dbReference>
<dbReference type="PANTHER" id="PTHR46244">
    <property type="entry name" value="PHOSPHOENOLPYRUVATE-PROTEIN PHOSPHOTRANSFERASE"/>
    <property type="match status" value="1"/>
</dbReference>
<dbReference type="AlphaFoldDB" id="A0A8U0A667"/>
<feature type="domain" description="PEP-utilising enzyme C-terminal" evidence="21">
    <location>
        <begin position="247"/>
        <end position="535"/>
    </location>
</feature>
<dbReference type="InterPro" id="IPR000121">
    <property type="entry name" value="PEP_util_C"/>
</dbReference>
<comment type="similarity">
    <text evidence="5">Belongs to the PEP-utilizing enzyme family.</text>
</comment>
<dbReference type="InterPro" id="IPR008731">
    <property type="entry name" value="PTS_EIN"/>
</dbReference>
<feature type="binding site" evidence="19">
    <location>
        <position position="449"/>
    </location>
    <ligand>
        <name>Mg(2+)</name>
        <dbReference type="ChEBI" id="CHEBI:18420"/>
    </ligand>
</feature>
<keyword evidence="9" id="KW-0963">Cytoplasm</keyword>
<dbReference type="InterPro" id="IPR023151">
    <property type="entry name" value="PEP_util_CS"/>
</dbReference>
<evidence type="ECO:0000256" key="6">
    <source>
        <dbReference type="ARBA" id="ARBA00012232"/>
    </source>
</evidence>
<evidence type="ECO:0000256" key="10">
    <source>
        <dbReference type="ARBA" id="ARBA00022597"/>
    </source>
</evidence>
<evidence type="ECO:0000256" key="2">
    <source>
        <dbReference type="ARBA" id="ARBA00001946"/>
    </source>
</evidence>
<gene>
    <name evidence="23" type="primary">ptsP</name>
    <name evidence="23" type="ORF">MW046_16675</name>
</gene>
<dbReference type="GO" id="GO:0005737">
    <property type="term" value="C:cytoplasm"/>
    <property type="evidence" value="ECO:0007669"/>
    <property type="project" value="UniProtKB-SubCell"/>
</dbReference>
<evidence type="ECO:0000256" key="17">
    <source>
        <dbReference type="PIRSR" id="PIRSR000732-1"/>
    </source>
</evidence>
<dbReference type="Pfam" id="PF05524">
    <property type="entry name" value="PEP-utilisers_N"/>
    <property type="match status" value="1"/>
</dbReference>
<dbReference type="GO" id="GO:0046872">
    <property type="term" value="F:metal ion binding"/>
    <property type="evidence" value="ECO:0007669"/>
    <property type="project" value="UniProtKB-KW"/>
</dbReference>
<evidence type="ECO:0000256" key="13">
    <source>
        <dbReference type="ARBA" id="ARBA00022723"/>
    </source>
</evidence>
<sequence>MSERTFTGTGVTPRSGVGTVVWYSSDDELPDPDDVAVEFDVECERFADACETARTELEAERAQTIEHVGEQEAEVFDAHLQFLSDPQIEDGVESAIEDELPAEHAVQRAFAGPIEQFEGMDGRMAERADDLRDVRDRLVRHLTGTERVDLGSLPEGTVVLAERLTPSDTAQLDPDRVAGFATVTGGRTSHAAIFARSLALPAVVGVGDELYEIAEDATIVVDSEEDELVVDPSDERWEATQTPNEVDVREKPVTTVDGIEIEIAANVGQHAELERAKSQGADGVGLYRTEFLFLNREAAPSEDEQYETYVEALDVFPNGRVVVRTLDIGGDKPVPYLDCPDEKNPFLGERGIRRSLGPDTDLFETQLRALLRAAADGSGQLSIMFPLVATPEELTTALETVSAVADTLEEEGVDYVVPELGVMIETPGAVFTAPELAAQVDFLSIGTNDLTQYIMATARENEHVADLRDPRRPAMLRAIDRTVGAAHKNDAWIGMCGEMAGNPQLTELLVGLGLDELSMSVVTVPDVKAAVQTIDATEAAEHASYALKAVTREQVIKRIQSGNCNQ</sequence>
<dbReference type="PANTHER" id="PTHR46244:SF3">
    <property type="entry name" value="PHOSPHOENOLPYRUVATE-PROTEIN PHOSPHOTRANSFERASE"/>
    <property type="match status" value="1"/>
</dbReference>
<comment type="catalytic activity">
    <reaction evidence="1">
        <text>L-histidyl-[protein] + phosphoenolpyruvate = N(pros)-phospho-L-histidyl-[protein] + pyruvate</text>
        <dbReference type="Rhea" id="RHEA:23880"/>
        <dbReference type="Rhea" id="RHEA-COMP:9745"/>
        <dbReference type="Rhea" id="RHEA-COMP:9746"/>
        <dbReference type="ChEBI" id="CHEBI:15361"/>
        <dbReference type="ChEBI" id="CHEBI:29979"/>
        <dbReference type="ChEBI" id="CHEBI:58702"/>
        <dbReference type="ChEBI" id="CHEBI:64837"/>
        <dbReference type="EC" id="2.7.3.9"/>
    </reaction>
</comment>
<feature type="binding site" evidence="18">
    <location>
        <position position="324"/>
    </location>
    <ligand>
        <name>phosphoenolpyruvate</name>
        <dbReference type="ChEBI" id="CHEBI:58702"/>
    </ligand>
</feature>
<dbReference type="InterPro" id="IPR024692">
    <property type="entry name" value="PTS_EI"/>
</dbReference>
<feature type="active site" description="Tele-phosphohistidine intermediate" evidence="17">
    <location>
        <position position="190"/>
    </location>
</feature>
<dbReference type="Pfam" id="PF02896">
    <property type="entry name" value="PEP-utilizers_C"/>
    <property type="match status" value="1"/>
</dbReference>
<dbReference type="InterPro" id="IPR040442">
    <property type="entry name" value="Pyrv_kinase-like_dom_sf"/>
</dbReference>
<feature type="active site" description="Proton donor" evidence="17">
    <location>
        <position position="496"/>
    </location>
</feature>
<comment type="cofactor">
    <cofactor evidence="2 19">
        <name>Mg(2+)</name>
        <dbReference type="ChEBI" id="CHEBI:18420"/>
    </cofactor>
</comment>
<keyword evidence="11 23" id="KW-0808">Transferase</keyword>
<keyword evidence="8" id="KW-0813">Transport</keyword>